<dbReference type="EMBL" id="AP022870">
    <property type="protein sequence ID" value="BCB75466.1"/>
    <property type="molecule type" value="Genomic_DNA"/>
</dbReference>
<organism evidence="2 3">
    <name type="scientific">Phytohabitans flavus</name>
    <dbReference type="NCBI Taxonomy" id="1076124"/>
    <lineage>
        <taxon>Bacteria</taxon>
        <taxon>Bacillati</taxon>
        <taxon>Actinomycetota</taxon>
        <taxon>Actinomycetes</taxon>
        <taxon>Micromonosporales</taxon>
        <taxon>Micromonosporaceae</taxon>
    </lineage>
</organism>
<dbReference type="KEGG" id="pfla:Pflav_018760"/>
<evidence type="ECO:0000313" key="3">
    <source>
        <dbReference type="Proteomes" id="UP000502508"/>
    </source>
</evidence>
<protein>
    <submittedName>
        <fullName evidence="2">Uncharacterized protein</fullName>
    </submittedName>
</protein>
<accession>A0A6F8XNR9</accession>
<dbReference type="AlphaFoldDB" id="A0A6F8XNR9"/>
<gene>
    <name evidence="2" type="ORF">Pflav_018760</name>
</gene>
<evidence type="ECO:0000256" key="1">
    <source>
        <dbReference type="SAM" id="MobiDB-lite"/>
    </source>
</evidence>
<reference evidence="2 3" key="2">
    <citation type="submission" date="2020-03" db="EMBL/GenBank/DDBJ databases">
        <authorList>
            <person name="Ichikawa N."/>
            <person name="Kimura A."/>
            <person name="Kitahashi Y."/>
            <person name="Uohara A."/>
        </authorList>
    </citation>
    <scope>NUCLEOTIDE SEQUENCE [LARGE SCALE GENOMIC DNA]</scope>
    <source>
        <strain evidence="2 3">NBRC 107702</strain>
    </source>
</reference>
<sequence length="109" mass="11602">MTVIAIPQRRHPQQLTGPGRATRRPAATSVPELTVTFTVPLEGDTMSPQAFRLLEVVRDLVERGEGTVTITPTPLAPRHRPRCPRPTIPAASASSATPGPCRSAASQST</sequence>
<dbReference type="Proteomes" id="UP000502508">
    <property type="component" value="Chromosome"/>
</dbReference>
<evidence type="ECO:0000313" key="2">
    <source>
        <dbReference type="EMBL" id="BCB75466.1"/>
    </source>
</evidence>
<name>A0A6F8XNR9_9ACTN</name>
<keyword evidence="3" id="KW-1185">Reference proteome</keyword>
<feature type="region of interest" description="Disordered" evidence="1">
    <location>
        <begin position="1"/>
        <end position="28"/>
    </location>
</feature>
<feature type="region of interest" description="Disordered" evidence="1">
    <location>
        <begin position="68"/>
        <end position="109"/>
    </location>
</feature>
<reference evidence="2 3" key="1">
    <citation type="submission" date="2020-03" db="EMBL/GenBank/DDBJ databases">
        <title>Whole genome shotgun sequence of Phytohabitans flavus NBRC 107702.</title>
        <authorList>
            <person name="Komaki H."/>
            <person name="Tamura T."/>
        </authorList>
    </citation>
    <scope>NUCLEOTIDE SEQUENCE [LARGE SCALE GENOMIC DNA]</scope>
    <source>
        <strain evidence="2 3">NBRC 107702</strain>
    </source>
</reference>
<proteinExistence type="predicted"/>